<dbReference type="SMART" id="SM00320">
    <property type="entry name" value="WD40"/>
    <property type="match status" value="6"/>
</dbReference>
<dbReference type="SUPFAM" id="SSF50978">
    <property type="entry name" value="WD40 repeat-like"/>
    <property type="match status" value="1"/>
</dbReference>
<proteinExistence type="predicted"/>
<dbReference type="InterPro" id="IPR027417">
    <property type="entry name" value="P-loop_NTPase"/>
</dbReference>
<feature type="repeat" description="WD" evidence="3">
    <location>
        <begin position="1008"/>
        <end position="1030"/>
    </location>
</feature>
<dbReference type="Gene3D" id="3.40.50.300">
    <property type="entry name" value="P-loop containing nucleotide triphosphate hydrolases"/>
    <property type="match status" value="1"/>
</dbReference>
<dbReference type="InterPro" id="IPR000845">
    <property type="entry name" value="Nucleoside_phosphorylase_d"/>
</dbReference>
<dbReference type="InterPro" id="IPR007111">
    <property type="entry name" value="NACHT_NTPase"/>
</dbReference>
<comment type="caution">
    <text evidence="5">The sequence shown here is derived from an EMBL/GenBank/DDBJ whole genome shotgun (WGS) entry which is preliminary data.</text>
</comment>
<dbReference type="PROSITE" id="PS00678">
    <property type="entry name" value="WD_REPEATS_1"/>
    <property type="match status" value="5"/>
</dbReference>
<dbReference type="PROSITE" id="PS50082">
    <property type="entry name" value="WD_REPEATS_2"/>
    <property type="match status" value="7"/>
</dbReference>
<name>A0ABR4FIC2_9EURO</name>
<evidence type="ECO:0000256" key="2">
    <source>
        <dbReference type="ARBA" id="ARBA00022737"/>
    </source>
</evidence>
<keyword evidence="6" id="KW-1185">Reference proteome</keyword>
<dbReference type="InterPro" id="IPR019775">
    <property type="entry name" value="WD40_repeat_CS"/>
</dbReference>
<dbReference type="PANTHER" id="PTHR46082">
    <property type="entry name" value="ATP/GTP-BINDING PROTEIN-RELATED"/>
    <property type="match status" value="1"/>
</dbReference>
<gene>
    <name evidence="5" type="ORF">BJX66DRAFT_345468</name>
</gene>
<dbReference type="PANTHER" id="PTHR46082:SF11">
    <property type="entry name" value="AAA+ ATPASE DOMAIN-CONTAINING PROTEIN-RELATED"/>
    <property type="match status" value="1"/>
</dbReference>
<dbReference type="InterPro" id="IPR053137">
    <property type="entry name" value="NLR-like"/>
</dbReference>
<feature type="domain" description="NACHT" evidence="4">
    <location>
        <begin position="371"/>
        <end position="519"/>
    </location>
</feature>
<feature type="repeat" description="WD" evidence="3">
    <location>
        <begin position="967"/>
        <end position="1008"/>
    </location>
</feature>
<dbReference type="CDD" id="cd00200">
    <property type="entry name" value="WD40"/>
    <property type="match status" value="1"/>
</dbReference>
<dbReference type="PROSITE" id="PS50294">
    <property type="entry name" value="WD_REPEATS_REGION"/>
    <property type="match status" value="6"/>
</dbReference>
<evidence type="ECO:0000256" key="3">
    <source>
        <dbReference type="PROSITE-ProRule" id="PRU00221"/>
    </source>
</evidence>
<feature type="repeat" description="WD" evidence="3">
    <location>
        <begin position="1156"/>
        <end position="1197"/>
    </location>
</feature>
<dbReference type="Pfam" id="PF00400">
    <property type="entry name" value="WD40"/>
    <property type="match status" value="7"/>
</dbReference>
<dbReference type="InterPro" id="IPR020472">
    <property type="entry name" value="WD40_PAC1"/>
</dbReference>
<dbReference type="InterPro" id="IPR056884">
    <property type="entry name" value="NPHP3-like_N"/>
</dbReference>
<dbReference type="InterPro" id="IPR035994">
    <property type="entry name" value="Nucleoside_phosphorylase_sf"/>
</dbReference>
<dbReference type="EMBL" id="JBFTWV010000308">
    <property type="protein sequence ID" value="KAL2782847.1"/>
    <property type="molecule type" value="Genomic_DNA"/>
</dbReference>
<evidence type="ECO:0000259" key="4">
    <source>
        <dbReference type="PROSITE" id="PS50837"/>
    </source>
</evidence>
<evidence type="ECO:0000313" key="5">
    <source>
        <dbReference type="EMBL" id="KAL2782847.1"/>
    </source>
</evidence>
<feature type="repeat" description="WD" evidence="3">
    <location>
        <begin position="1031"/>
        <end position="1072"/>
    </location>
</feature>
<accession>A0ABR4FIC2</accession>
<dbReference type="InterPro" id="IPR036322">
    <property type="entry name" value="WD40_repeat_dom_sf"/>
</dbReference>
<dbReference type="Pfam" id="PF01048">
    <property type="entry name" value="PNP_UDP_1"/>
    <property type="match status" value="1"/>
</dbReference>
<dbReference type="Gene3D" id="2.130.10.10">
    <property type="entry name" value="YVTN repeat-like/Quinoprotein amine dehydrogenase"/>
    <property type="match status" value="3"/>
</dbReference>
<dbReference type="PROSITE" id="PS50837">
    <property type="entry name" value="NACHT"/>
    <property type="match status" value="1"/>
</dbReference>
<dbReference type="InterPro" id="IPR001680">
    <property type="entry name" value="WD40_rpt"/>
</dbReference>
<dbReference type="PRINTS" id="PR00320">
    <property type="entry name" value="GPROTEINBRPT"/>
</dbReference>
<evidence type="ECO:0000313" key="6">
    <source>
        <dbReference type="Proteomes" id="UP001610563"/>
    </source>
</evidence>
<protein>
    <recommendedName>
        <fullName evidence="4">NACHT domain-containing protein</fullName>
    </recommendedName>
</protein>
<dbReference type="InterPro" id="IPR018391">
    <property type="entry name" value="PQQ_b-propeller_rpt"/>
</dbReference>
<organism evidence="5 6">
    <name type="scientific">Aspergillus keveii</name>
    <dbReference type="NCBI Taxonomy" id="714993"/>
    <lineage>
        <taxon>Eukaryota</taxon>
        <taxon>Fungi</taxon>
        <taxon>Dikarya</taxon>
        <taxon>Ascomycota</taxon>
        <taxon>Pezizomycotina</taxon>
        <taxon>Eurotiomycetes</taxon>
        <taxon>Eurotiomycetidae</taxon>
        <taxon>Eurotiales</taxon>
        <taxon>Aspergillaceae</taxon>
        <taxon>Aspergillus</taxon>
        <taxon>Aspergillus subgen. Nidulantes</taxon>
    </lineage>
</organism>
<reference evidence="5 6" key="1">
    <citation type="submission" date="2024-07" db="EMBL/GenBank/DDBJ databases">
        <title>Section-level genome sequencing and comparative genomics of Aspergillus sections Usti and Cavernicolus.</title>
        <authorList>
            <consortium name="Lawrence Berkeley National Laboratory"/>
            <person name="Nybo J.L."/>
            <person name="Vesth T.C."/>
            <person name="Theobald S."/>
            <person name="Frisvad J.C."/>
            <person name="Larsen T.O."/>
            <person name="Kjaerboelling I."/>
            <person name="Rothschild-Mancinelli K."/>
            <person name="Lyhne E.K."/>
            <person name="Kogle M.E."/>
            <person name="Barry K."/>
            <person name="Clum A."/>
            <person name="Na H."/>
            <person name="Ledsgaard L."/>
            <person name="Lin J."/>
            <person name="Lipzen A."/>
            <person name="Kuo A."/>
            <person name="Riley R."/>
            <person name="Mondo S."/>
            <person name="Labutti K."/>
            <person name="Haridas S."/>
            <person name="Pangalinan J."/>
            <person name="Salamov A.A."/>
            <person name="Simmons B.A."/>
            <person name="Magnuson J.K."/>
            <person name="Chen J."/>
            <person name="Drula E."/>
            <person name="Henrissat B."/>
            <person name="Wiebenga A."/>
            <person name="Lubbers R.J."/>
            <person name="Gomes A.C."/>
            <person name="Makela M.R."/>
            <person name="Stajich J."/>
            <person name="Grigoriev I.V."/>
            <person name="Mortensen U.H."/>
            <person name="De Vries R.P."/>
            <person name="Baker S.E."/>
            <person name="Andersen M.R."/>
        </authorList>
    </citation>
    <scope>NUCLEOTIDE SEQUENCE [LARGE SCALE GENOMIC DNA]</scope>
    <source>
        <strain evidence="5 6">CBS 209.92</strain>
    </source>
</reference>
<dbReference type="SUPFAM" id="SSF53167">
    <property type="entry name" value="Purine and uridine phosphorylases"/>
    <property type="match status" value="1"/>
</dbReference>
<dbReference type="Gene3D" id="3.40.50.1580">
    <property type="entry name" value="Nucleoside phosphorylase domain"/>
    <property type="match status" value="1"/>
</dbReference>
<feature type="repeat" description="WD" evidence="3">
    <location>
        <begin position="1114"/>
        <end position="1155"/>
    </location>
</feature>
<sequence>MTSLLLDDYRIAWICALPLEAVAARAMLDRIHPSPRGISDPYTYKFGELHGHHIVIGYLPDGVYGTTSAAAVVSRMCLTFPRLRYGLMVGIGGGVPNENNDIRLGDVVVSKPGVKHTGVIQYDYGKTVQDGQFVQTGTLNQPPHALLSRLSQVKAEQMMTGSNAMPKIVSTVLERYPKMKENFSPPEEHADFLFESPYHHTNKESDCAACDKGQLVIRQPRDRKSPYVHYGLIASGNQVMKDSGTRDRLAKEYGILCFEMEAAGLMNELPTLVIRGICDYCDSHKQKQWQGYAALTAAAFAKVLLSELPAQQSRHGFTEEDRSCLRDLQFANPEDDRRRIEETKGGLFEGSFRWILDNAEYQDWYSRQHNQILWIKGDAGKGKTMLMIGIIQELQQQIEAGSSDLLAYFLCQGTDERLNSATSALRGLIYMLIVQQPHLMVHLRKRYDPEGRTPFETGNAFYAFSAVFESMIRDLKQATVYLLVDALDECKVGLSDLLSLISKSITIQPSHLKWIVSSRNILLVEQGLNLDDGRSKLSLELNARHVSLAIEKFIGHQVARLAILKDNQSLREQIKDQLYQKSNGTFLWVALVVDKLGKCGLEEEVSDCMDSIPTDLPKLYDQMLEQIDQLKGRRRDICLTILSMVVFAYRPLHLLEMCRMMNRHKVQDVENAVAMCGSFLTIRDEYVYLIHQSAKDHLDKVHARTTILKDRSVVHHQMYNHSLEALSATLHRDIYCLKNPGVRASEIAALRPDPDPLFDLRYSCTYWLDHFIESESRSADIKESTEEAAISDFLKKHLLHWLESLGLIGEVRHGILTLKKLAHRKQVQGINQPTREVTRFFARIFSKIRAATVSSQLPQIFMEAENFATGFGFIIQEAPLQIYCSALIFCPQKCESRRLYWHERLDSVDRAIIMQESWDPCRQIFEGHEGDVNAVAFSPDGLTVASASKDRTVRLWDAATGTQRQTLQGHKDSVTAVAFSPDGLMVASASDDKTVRLWDAATGNGLTVASASYDRTVRLWDAATGTQRQTLQGHKDPVTAVAFSPDGLMVASASDDKTVRLWDAATGSQRQTLQGHGSWVKGVTFSPDGLTVASASYDRTVRLWDAATVTQRQTLQNKDGVNAVAFSPDGLMVVSASSDQTVRLWDAATGTQRQTLQGYKDYVNAVAFSPDGLTVASASSDRTLRLWDAASGTQKEMYTVDTIITTLSFSPDGRSLITDRGLLIMKDQRCESSINPEIRISVYEKWITRNGQQLIWLPPAYRASCVAVRGSSVVLGHSSGLLTFLWFK</sequence>
<dbReference type="Proteomes" id="UP001610563">
    <property type="component" value="Unassembled WGS sequence"/>
</dbReference>
<feature type="repeat" description="WD" evidence="3">
    <location>
        <begin position="925"/>
        <end position="966"/>
    </location>
</feature>
<dbReference type="SMART" id="SM00564">
    <property type="entry name" value="PQQ"/>
    <property type="match status" value="5"/>
</dbReference>
<feature type="repeat" description="WD" evidence="3">
    <location>
        <begin position="1073"/>
        <end position="1114"/>
    </location>
</feature>
<dbReference type="Pfam" id="PF24883">
    <property type="entry name" value="NPHP3_N"/>
    <property type="match status" value="1"/>
</dbReference>
<dbReference type="InterPro" id="IPR015943">
    <property type="entry name" value="WD40/YVTN_repeat-like_dom_sf"/>
</dbReference>
<dbReference type="SUPFAM" id="SSF52540">
    <property type="entry name" value="P-loop containing nucleoside triphosphate hydrolases"/>
    <property type="match status" value="1"/>
</dbReference>
<keyword evidence="1 3" id="KW-0853">WD repeat</keyword>
<evidence type="ECO:0000256" key="1">
    <source>
        <dbReference type="ARBA" id="ARBA00022574"/>
    </source>
</evidence>
<keyword evidence="2" id="KW-0677">Repeat</keyword>